<dbReference type="EMBL" id="BAMD01000080">
    <property type="protein sequence ID" value="GAF05341.1"/>
    <property type="molecule type" value="Genomic_DNA"/>
</dbReference>
<dbReference type="Proteomes" id="UP000019402">
    <property type="component" value="Unassembled WGS sequence"/>
</dbReference>
<sequence>MKTFDDLFDGVIKHEGYYANVEGDRGGETYMGVARNLHPNWKGWEFIDAYKETYGTIKWNFKIDVPELTQFVKDFYKETFFEKFKIDGILDGSLQEIIFDWCVNSGHWGARGVQRVLNQFFDEDLKMDGIIGFNTLTAINIHNPKDLFREIKKARIRYYHKIAKKGKSHLFLDGWLTRVNSMNFKSK</sequence>
<dbReference type="RefSeq" id="WP_052343193.1">
    <property type="nucleotide sequence ID" value="NZ_BAMD01000080.1"/>
</dbReference>
<comment type="caution">
    <text evidence="3">The sequence shown here is derived from an EMBL/GenBank/DDBJ whole genome shotgun (WGS) entry which is preliminary data.</text>
</comment>
<dbReference type="Gene3D" id="1.20.141.10">
    <property type="entry name" value="Chitosanase, subunit A, domain 1"/>
    <property type="match status" value="1"/>
</dbReference>
<dbReference type="Pfam" id="PF09374">
    <property type="entry name" value="PG_binding_3"/>
    <property type="match status" value="1"/>
</dbReference>
<gene>
    <name evidence="3" type="ORF">JCM21142_104072</name>
</gene>
<evidence type="ECO:0000259" key="2">
    <source>
        <dbReference type="Pfam" id="PF09374"/>
    </source>
</evidence>
<evidence type="ECO:0000313" key="4">
    <source>
        <dbReference type="Proteomes" id="UP000019402"/>
    </source>
</evidence>
<dbReference type="InterPro" id="IPR018537">
    <property type="entry name" value="Peptidoglycan-bd_3"/>
</dbReference>
<feature type="domain" description="TtsA-like Glycoside hydrolase family 108" evidence="1">
    <location>
        <begin position="9"/>
        <end position="106"/>
    </location>
</feature>
<dbReference type="STRING" id="869213.GCA_000517085_02641"/>
<dbReference type="OrthoDB" id="672438at2"/>
<organism evidence="3 4">
    <name type="scientific">Saccharicrinis fermentans DSM 9555 = JCM 21142</name>
    <dbReference type="NCBI Taxonomy" id="869213"/>
    <lineage>
        <taxon>Bacteria</taxon>
        <taxon>Pseudomonadati</taxon>
        <taxon>Bacteroidota</taxon>
        <taxon>Bacteroidia</taxon>
        <taxon>Marinilabiliales</taxon>
        <taxon>Marinilabiliaceae</taxon>
        <taxon>Saccharicrinis</taxon>
    </lineage>
</organism>
<proteinExistence type="predicted"/>
<dbReference type="AlphaFoldDB" id="W7YLA8"/>
<accession>W7YLA8</accession>
<evidence type="ECO:0000259" key="1">
    <source>
        <dbReference type="Pfam" id="PF05838"/>
    </source>
</evidence>
<feature type="domain" description="Peptidoglycan binding" evidence="2">
    <location>
        <begin position="113"/>
        <end position="178"/>
    </location>
</feature>
<dbReference type="Pfam" id="PF05838">
    <property type="entry name" value="Glyco_hydro_108"/>
    <property type="match status" value="1"/>
</dbReference>
<dbReference type="InterPro" id="IPR023346">
    <property type="entry name" value="Lysozyme-like_dom_sf"/>
</dbReference>
<protein>
    <submittedName>
        <fullName evidence="3">Putative peptidoglycan domain protein</fullName>
    </submittedName>
</protein>
<dbReference type="eggNOG" id="COG3926">
    <property type="taxonomic scope" value="Bacteria"/>
</dbReference>
<reference evidence="3 4" key="1">
    <citation type="journal article" date="2014" name="Genome Announc.">
        <title>Draft Genome Sequence of Cytophaga fermentans JCM 21142T, a Facultative Anaerobe Isolated from Marine Mud.</title>
        <authorList>
            <person name="Starns D."/>
            <person name="Oshima K."/>
            <person name="Suda W."/>
            <person name="Iino T."/>
            <person name="Yuki M."/>
            <person name="Inoue J."/>
            <person name="Kitamura K."/>
            <person name="Iida T."/>
            <person name="Darby A."/>
            <person name="Hattori M."/>
            <person name="Ohkuma M."/>
        </authorList>
    </citation>
    <scope>NUCLEOTIDE SEQUENCE [LARGE SCALE GENOMIC DNA]</scope>
    <source>
        <strain evidence="3 4">JCM 21142</strain>
    </source>
</reference>
<keyword evidence="4" id="KW-1185">Reference proteome</keyword>
<dbReference type="InterPro" id="IPR008565">
    <property type="entry name" value="TtsA-like_GH18_dom"/>
</dbReference>
<evidence type="ECO:0000313" key="3">
    <source>
        <dbReference type="EMBL" id="GAF05341.1"/>
    </source>
</evidence>
<name>W7YLA8_9BACT</name>
<dbReference type="SUPFAM" id="SSF53955">
    <property type="entry name" value="Lysozyme-like"/>
    <property type="match status" value="1"/>
</dbReference>